<dbReference type="SMART" id="SM00829">
    <property type="entry name" value="PKS_ER"/>
    <property type="match status" value="1"/>
</dbReference>
<evidence type="ECO:0000256" key="6">
    <source>
        <dbReference type="ARBA" id="ARBA00023027"/>
    </source>
</evidence>
<dbReference type="Pfam" id="PF00107">
    <property type="entry name" value="ADH_zinc_N"/>
    <property type="match status" value="1"/>
</dbReference>
<dbReference type="InterPro" id="IPR013149">
    <property type="entry name" value="ADH-like_C"/>
</dbReference>
<keyword evidence="4 7" id="KW-0862">Zinc</keyword>
<dbReference type="GO" id="GO:0000721">
    <property type="term" value="F:(R,R)-butanediol dehydrogenase activity"/>
    <property type="evidence" value="ECO:0007669"/>
    <property type="project" value="TreeGrafter"/>
</dbReference>
<evidence type="ECO:0000313" key="10">
    <source>
        <dbReference type="EMBL" id="CCC67325.1"/>
    </source>
</evidence>
<evidence type="ECO:0000256" key="7">
    <source>
        <dbReference type="RuleBase" id="RU361277"/>
    </source>
</evidence>
<dbReference type="GO" id="GO:0008270">
    <property type="term" value="F:zinc ion binding"/>
    <property type="evidence" value="ECO:0007669"/>
    <property type="project" value="InterPro"/>
</dbReference>
<evidence type="ECO:0000256" key="1">
    <source>
        <dbReference type="ARBA" id="ARBA00001947"/>
    </source>
</evidence>
<dbReference type="PANTHER" id="PTHR43161">
    <property type="entry name" value="SORBITOL DEHYDROGENASE"/>
    <property type="match status" value="1"/>
</dbReference>
<dbReference type="InParanoid" id="G0V777"/>
<keyword evidence="5" id="KW-0560">Oxidoreductase</keyword>
<dbReference type="GO" id="GO:0005737">
    <property type="term" value="C:cytoplasm"/>
    <property type="evidence" value="ECO:0007669"/>
    <property type="project" value="TreeGrafter"/>
</dbReference>
<reference key="2">
    <citation type="submission" date="2011-08" db="EMBL/GenBank/DDBJ databases">
        <title>Genome sequence of Naumovozyma castellii.</title>
        <authorList>
            <person name="Gordon J.L."/>
            <person name="Armisen D."/>
            <person name="Proux-Wera E."/>
            <person name="OhEigeartaigh S.S."/>
            <person name="Byrne K.P."/>
            <person name="Wolfe K.H."/>
        </authorList>
    </citation>
    <scope>NUCLEOTIDE SEQUENCE</scope>
    <source>
        <strain>Type strain:CBS 4309</strain>
    </source>
</reference>
<accession>G0V777</accession>
<dbReference type="FunCoup" id="G0V777">
    <property type="interactions" value="124"/>
</dbReference>
<dbReference type="EMBL" id="HE576752">
    <property type="protein sequence ID" value="CCC67325.1"/>
    <property type="molecule type" value="Genomic_DNA"/>
</dbReference>
<dbReference type="SUPFAM" id="SSF50129">
    <property type="entry name" value="GroES-like"/>
    <property type="match status" value="1"/>
</dbReference>
<dbReference type="AlphaFoldDB" id="G0V777"/>
<comment type="cofactor">
    <cofactor evidence="1 7">
        <name>Zn(2+)</name>
        <dbReference type="ChEBI" id="CHEBI:29105"/>
    </cofactor>
</comment>
<dbReference type="STRING" id="1064592.G0V777"/>
<evidence type="ECO:0000259" key="9">
    <source>
        <dbReference type="SMART" id="SM00829"/>
    </source>
</evidence>
<dbReference type="InterPro" id="IPR013154">
    <property type="entry name" value="ADH-like_N"/>
</dbReference>
<protein>
    <recommendedName>
        <fullName evidence="9">Enoyl reductase (ER) domain-containing protein</fullName>
    </recommendedName>
</protein>
<reference evidence="10 11" key="1">
    <citation type="journal article" date="2011" name="Proc. Natl. Acad. Sci. U.S.A.">
        <title>Evolutionary erosion of yeast sex chromosomes by mating-type switching accidents.</title>
        <authorList>
            <person name="Gordon J.L."/>
            <person name="Armisen D."/>
            <person name="Proux-Wera E."/>
            <person name="Oheigeartaigh S.S."/>
            <person name="Byrne K.P."/>
            <person name="Wolfe K.H."/>
        </authorList>
    </citation>
    <scope>NUCLEOTIDE SEQUENCE [LARGE SCALE GENOMIC DNA]</scope>
    <source>
        <strain evidence="11">ATCC 76901 / BCRC 22586 / CBS 4309 / NBRC 1992 / NRRL Y-12630</strain>
    </source>
</reference>
<evidence type="ECO:0000256" key="8">
    <source>
        <dbReference type="SAM" id="MobiDB-lite"/>
    </source>
</evidence>
<name>G0V777_NAUCA</name>
<feature type="region of interest" description="Disordered" evidence="8">
    <location>
        <begin position="417"/>
        <end position="439"/>
    </location>
</feature>
<dbReference type="OrthoDB" id="5363962at2759"/>
<dbReference type="InterPro" id="IPR011032">
    <property type="entry name" value="GroES-like_sf"/>
</dbReference>
<evidence type="ECO:0000313" key="11">
    <source>
        <dbReference type="Proteomes" id="UP000001640"/>
    </source>
</evidence>
<gene>
    <name evidence="10" type="primary">NCAS0A07670</name>
    <name evidence="10" type="ordered locus">NCAS_0A07670</name>
</gene>
<dbReference type="PANTHER" id="PTHR43161:SF23">
    <property type="entry name" value="(R,R)-BUTANEDIOL DEHYDROGENASE-RELATED"/>
    <property type="match status" value="1"/>
</dbReference>
<dbReference type="HOGENOM" id="CLU_026673_11_0_1"/>
<dbReference type="OMA" id="LFCGHCA"/>
<dbReference type="eggNOG" id="KOG0024">
    <property type="taxonomic scope" value="Eukaryota"/>
</dbReference>
<comment type="similarity">
    <text evidence="2 7">Belongs to the zinc-containing alcohol dehydrogenase family.</text>
</comment>
<dbReference type="CDD" id="cd08233">
    <property type="entry name" value="butanediol_DH_like"/>
    <property type="match status" value="1"/>
</dbReference>
<dbReference type="SUPFAM" id="SSF51735">
    <property type="entry name" value="NAD(P)-binding Rossmann-fold domains"/>
    <property type="match status" value="1"/>
</dbReference>
<keyword evidence="6" id="KW-0520">NAD</keyword>
<dbReference type="RefSeq" id="XP_003673706.1">
    <property type="nucleotide sequence ID" value="XM_003673658.1"/>
</dbReference>
<sequence length="439" mass="48161">MHSHSLSFLLSFPSKTLSNKQTNKTNNTKQNYLTTQHNIMRALAYFGKNDIKFTNDLPEPTISAPDEMIIDVSWCGICGTDLHEFQDGPIFFPHDGCCHEISGEGLPQAMGHEIAGTIIECGPGVTKFKVGDRVVVEPTGTCKDRYRWPNSPNVDKEPCAACKKGLYNICSNLGLVGAGVQSGGFAERLVMNERQCYKVPDHMSMDVAALIQPIAVSWHAVRVSKFKKGASVLIVGAGPIGLGTILALNGHGVSEVVVSEPAKIRRDFAEKMGAIVYDPSAKDHDESIKYLRSIAPGGDGFDYAFDCSGNPATLKAAIECLTFRGTAVNVAIWGNKPVNFLPMDLTYQEKSYTGSMCYTFHDFEAVINAFEKKLIDVEKARHMITGKVPIENGVKDAILRLITHKEQTIKIILTPNNHGELGEEPEQKKKRSFKGKTLK</sequence>
<keyword evidence="11" id="KW-1185">Reference proteome</keyword>
<evidence type="ECO:0000256" key="4">
    <source>
        <dbReference type="ARBA" id="ARBA00022833"/>
    </source>
</evidence>
<dbReference type="InterPro" id="IPR020843">
    <property type="entry name" value="ER"/>
</dbReference>
<evidence type="ECO:0000256" key="5">
    <source>
        <dbReference type="ARBA" id="ARBA00023002"/>
    </source>
</evidence>
<dbReference type="FunFam" id="3.40.50.720:FF:000068">
    <property type="entry name" value="Sorbitol dehydrogenase"/>
    <property type="match status" value="1"/>
</dbReference>
<dbReference type="InterPro" id="IPR002328">
    <property type="entry name" value="ADH_Zn_CS"/>
</dbReference>
<feature type="compositionally biased region" description="Basic residues" evidence="8">
    <location>
        <begin position="428"/>
        <end position="439"/>
    </location>
</feature>
<evidence type="ECO:0000256" key="2">
    <source>
        <dbReference type="ARBA" id="ARBA00008072"/>
    </source>
</evidence>
<dbReference type="Gene3D" id="3.40.50.720">
    <property type="entry name" value="NAD(P)-binding Rossmann-like Domain"/>
    <property type="match status" value="1"/>
</dbReference>
<dbReference type="Gene3D" id="3.90.180.10">
    <property type="entry name" value="Medium-chain alcohol dehydrogenases, catalytic domain"/>
    <property type="match status" value="1"/>
</dbReference>
<dbReference type="InterPro" id="IPR036291">
    <property type="entry name" value="NAD(P)-bd_dom_sf"/>
</dbReference>
<dbReference type="KEGG" id="ncs:NCAS_0A07670"/>
<dbReference type="GO" id="GO:0034079">
    <property type="term" value="P:butanediol biosynthetic process"/>
    <property type="evidence" value="ECO:0007669"/>
    <property type="project" value="TreeGrafter"/>
</dbReference>
<dbReference type="Proteomes" id="UP000001640">
    <property type="component" value="Chromosome 1"/>
</dbReference>
<dbReference type="GeneID" id="96900804"/>
<dbReference type="Pfam" id="PF08240">
    <property type="entry name" value="ADH_N"/>
    <property type="match status" value="1"/>
</dbReference>
<evidence type="ECO:0000256" key="3">
    <source>
        <dbReference type="ARBA" id="ARBA00022723"/>
    </source>
</evidence>
<proteinExistence type="inferred from homology"/>
<organism evidence="10 11">
    <name type="scientific">Naumovozyma castellii</name>
    <name type="common">Yeast</name>
    <name type="synonym">Saccharomyces castellii</name>
    <dbReference type="NCBI Taxonomy" id="27288"/>
    <lineage>
        <taxon>Eukaryota</taxon>
        <taxon>Fungi</taxon>
        <taxon>Dikarya</taxon>
        <taxon>Ascomycota</taxon>
        <taxon>Saccharomycotina</taxon>
        <taxon>Saccharomycetes</taxon>
        <taxon>Saccharomycetales</taxon>
        <taxon>Saccharomycetaceae</taxon>
        <taxon>Naumovozyma</taxon>
    </lineage>
</organism>
<keyword evidence="3 7" id="KW-0479">Metal-binding</keyword>
<dbReference type="PROSITE" id="PS00059">
    <property type="entry name" value="ADH_ZINC"/>
    <property type="match status" value="1"/>
</dbReference>
<feature type="domain" description="Enoyl reductase (ER)" evidence="9">
    <location>
        <begin position="47"/>
        <end position="413"/>
    </location>
</feature>